<keyword evidence="5" id="KW-1185">Reference proteome</keyword>
<dbReference type="RefSeq" id="WP_379953754.1">
    <property type="nucleotide sequence ID" value="NZ_JAUYVI010000001.1"/>
</dbReference>
<comment type="subcellular location">
    <subcellularLocation>
        <location evidence="1">Periplasm</location>
    </subcellularLocation>
</comment>
<dbReference type="PANTHER" id="PTHR43649:SF14">
    <property type="entry name" value="BLR3389 PROTEIN"/>
    <property type="match status" value="1"/>
</dbReference>
<dbReference type="Pfam" id="PF01547">
    <property type="entry name" value="SBP_bac_1"/>
    <property type="match status" value="1"/>
</dbReference>
<reference evidence="5" key="1">
    <citation type="submission" date="2023-08" db="EMBL/GenBank/DDBJ databases">
        <title>Rhodospirillaceae gen. nov., a novel taxon isolated from the Yangtze River Yuezi River estuary sludge.</title>
        <authorList>
            <person name="Ruan L."/>
        </authorList>
    </citation>
    <scope>NUCLEOTIDE SEQUENCE [LARGE SCALE GENOMIC DNA]</scope>
    <source>
        <strain evidence="5">R-7</strain>
    </source>
</reference>
<dbReference type="SUPFAM" id="SSF53850">
    <property type="entry name" value="Periplasmic binding protein-like II"/>
    <property type="match status" value="1"/>
</dbReference>
<sequence>MLVKALSGLAVAFAMSLASAQAADVTVRMLHVNETGDPYWKKIAEDYNATHKGVKVIVDYMENEAYKAKLPTLLQSEDRPDIIYSWAGGVMRAQIEAGYIQDITAHKAEFDQVIYPAPLGAYEVDGKLYGVSVQLSEVLLIYNKALLAKAGVDPAQMKTWDGFLDVLKKTKGAGVTPLIMGGADKWPMHFFYSYLLMRLGGPDVLTTAETTEGGFKAQPFVDAGAKLKELAALEPFQDGWLGTKYLPSQGQFGDGKGMMALQLNGFIPGQQKNATDGKGIPNDQIGLAPFPELPGGKGKITDTLGGVQGFLLTKDAPPEALDFLKYFVSAEAQKASAEAGVYVPATKGTDAFIKNPLVAEIARAISNSTWHQNFLDQDLGPSVGRVVNDVSVAIAAGDMTPEDGAQQIQDAWDQR</sequence>
<organism evidence="4 5">
    <name type="scientific">Dongia sedimenti</name>
    <dbReference type="NCBI Taxonomy" id="3064282"/>
    <lineage>
        <taxon>Bacteria</taxon>
        <taxon>Pseudomonadati</taxon>
        <taxon>Pseudomonadota</taxon>
        <taxon>Alphaproteobacteria</taxon>
        <taxon>Rhodospirillales</taxon>
        <taxon>Dongiaceae</taxon>
        <taxon>Dongia</taxon>
    </lineage>
</organism>
<keyword evidence="3" id="KW-0732">Signal</keyword>
<dbReference type="EMBL" id="JAUYVI010000001">
    <property type="protein sequence ID" value="MDQ7246370.1"/>
    <property type="molecule type" value="Genomic_DNA"/>
</dbReference>
<dbReference type="InterPro" id="IPR050490">
    <property type="entry name" value="Bact_solute-bd_prot1"/>
</dbReference>
<protein>
    <submittedName>
        <fullName evidence="4">Extracellular solute-binding protein</fullName>
    </submittedName>
</protein>
<name>A0ABU0YF79_9PROT</name>
<feature type="signal peptide" evidence="3">
    <location>
        <begin position="1"/>
        <end position="22"/>
    </location>
</feature>
<dbReference type="PANTHER" id="PTHR43649">
    <property type="entry name" value="ARABINOSE-BINDING PROTEIN-RELATED"/>
    <property type="match status" value="1"/>
</dbReference>
<dbReference type="InterPro" id="IPR006059">
    <property type="entry name" value="SBP"/>
</dbReference>
<feature type="chain" id="PRO_5047100336" evidence="3">
    <location>
        <begin position="23"/>
        <end position="415"/>
    </location>
</feature>
<evidence type="ECO:0000256" key="2">
    <source>
        <dbReference type="ARBA" id="ARBA00008520"/>
    </source>
</evidence>
<comment type="caution">
    <text evidence="4">The sequence shown here is derived from an EMBL/GenBank/DDBJ whole genome shotgun (WGS) entry which is preliminary data.</text>
</comment>
<dbReference type="Gene3D" id="3.40.190.10">
    <property type="entry name" value="Periplasmic binding protein-like II"/>
    <property type="match status" value="2"/>
</dbReference>
<evidence type="ECO:0000256" key="1">
    <source>
        <dbReference type="ARBA" id="ARBA00004418"/>
    </source>
</evidence>
<evidence type="ECO:0000313" key="4">
    <source>
        <dbReference type="EMBL" id="MDQ7246370.1"/>
    </source>
</evidence>
<evidence type="ECO:0000313" key="5">
    <source>
        <dbReference type="Proteomes" id="UP001230156"/>
    </source>
</evidence>
<dbReference type="Proteomes" id="UP001230156">
    <property type="component" value="Unassembled WGS sequence"/>
</dbReference>
<accession>A0ABU0YF79</accession>
<gene>
    <name evidence="4" type="ORF">Q8A70_01770</name>
</gene>
<evidence type="ECO:0000256" key="3">
    <source>
        <dbReference type="SAM" id="SignalP"/>
    </source>
</evidence>
<comment type="similarity">
    <text evidence="2">Belongs to the bacterial solute-binding protein 1 family.</text>
</comment>
<proteinExistence type="inferred from homology"/>